<dbReference type="RefSeq" id="WP_013191777.1">
    <property type="nucleotide sequence ID" value="NC_014248.1"/>
</dbReference>
<protein>
    <submittedName>
        <fullName evidence="2">von Willebrand factor type A</fullName>
    </submittedName>
</protein>
<dbReference type="OrthoDB" id="571198at2"/>
<dbReference type="InterPro" id="IPR002035">
    <property type="entry name" value="VWF_A"/>
</dbReference>
<proteinExistence type="predicted"/>
<dbReference type="InterPro" id="IPR051266">
    <property type="entry name" value="CLCR"/>
</dbReference>
<dbReference type="STRING" id="551115.Aazo_2950"/>
<sequence length="426" mass="46199">MKVQLLSALNDTNVDATQLSNQRQLAISISSIADELDPSLPLNLCLILDKSGSMHGEPINTVIQAVEQLLAQLQPGDHISIVAFAGTSEVIIPNQIVQDAESIKCQLHKRLKAGGGTIIAEGLSLGITELLKGTKGAVSQAFLLTDGHGDRGLKIWKWEMGPNDKKRCLELAQKATRVSLTLNTFGFGNDWNQDLLEKIADAGGGTLAYIERPQQAVDQFSRLLKRIQSVGLTNAHLLLSLVPSVRLAELKPIAQVAPETIELPVETEPNGSLIVRLGDLMKDVERVVLANIYLGQLPEGEQVIGHIQIRYDDPAINQEGLLSPLIPVYANFTKTYQPLLDSQVIKSILVLAKYRQTQVAEAKLEQGDRTGAITMLQTAAKTALQIGDIGAATVLQSSATRLQAGEELSEADRKKTRIVSKTIVRE</sequence>
<dbReference type="KEGG" id="naz:Aazo_2950"/>
<dbReference type="eggNOG" id="COG2304">
    <property type="taxonomic scope" value="Bacteria"/>
</dbReference>
<accession>D7E184</accession>
<dbReference type="SMART" id="SM00327">
    <property type="entry name" value="VWA"/>
    <property type="match status" value="1"/>
</dbReference>
<dbReference type="InterPro" id="IPR036465">
    <property type="entry name" value="vWFA_dom_sf"/>
</dbReference>
<dbReference type="AlphaFoldDB" id="D7E184"/>
<evidence type="ECO:0000313" key="2">
    <source>
        <dbReference type="EMBL" id="ADI64761.1"/>
    </source>
</evidence>
<dbReference type="Gene3D" id="3.40.50.410">
    <property type="entry name" value="von Willebrand factor, type A domain"/>
    <property type="match status" value="1"/>
</dbReference>
<reference evidence="2 3" key="1">
    <citation type="journal article" date="2010" name="PLoS ONE">
        <title>Genome erosion in a nitrogen-fixing vertically transmitted endosymbiotic multicellular cyanobacterium.</title>
        <authorList>
            <person name="Ran L."/>
            <person name="Larsson J."/>
            <person name="Vigil-Stenman T."/>
            <person name="Nylander J.A."/>
            <person name="Ininbergs K."/>
            <person name="Zheng W.W."/>
            <person name="Lapidus A."/>
            <person name="Lowry S."/>
            <person name="Haselkorn R."/>
            <person name="Bergman B."/>
        </authorList>
    </citation>
    <scope>NUCLEOTIDE SEQUENCE [LARGE SCALE GENOMIC DNA]</scope>
    <source>
        <strain evidence="2 3">0708</strain>
    </source>
</reference>
<dbReference type="Pfam" id="PF00092">
    <property type="entry name" value="VWA"/>
    <property type="match status" value="1"/>
</dbReference>
<feature type="domain" description="VWFA" evidence="1">
    <location>
        <begin position="43"/>
        <end position="227"/>
    </location>
</feature>
<gene>
    <name evidence="2" type="ordered locus">Aazo_2950</name>
</gene>
<dbReference type="PANTHER" id="PTHR10579:SF43">
    <property type="entry name" value="ZINC FINGER (C3HC4-TYPE RING FINGER) FAMILY PROTEIN"/>
    <property type="match status" value="1"/>
</dbReference>
<dbReference type="SUPFAM" id="SSF53300">
    <property type="entry name" value="vWA-like"/>
    <property type="match status" value="1"/>
</dbReference>
<dbReference type="HOGENOM" id="CLU_031866_2_0_3"/>
<dbReference type="EMBL" id="CP002059">
    <property type="protein sequence ID" value="ADI64761.1"/>
    <property type="molecule type" value="Genomic_DNA"/>
</dbReference>
<name>D7E184_NOSA0</name>
<organism evidence="2 3">
    <name type="scientific">Nostoc azollae (strain 0708)</name>
    <name type="common">Anabaena azollae (strain 0708)</name>
    <dbReference type="NCBI Taxonomy" id="551115"/>
    <lineage>
        <taxon>Bacteria</taxon>
        <taxon>Bacillati</taxon>
        <taxon>Cyanobacteriota</taxon>
        <taxon>Cyanophyceae</taxon>
        <taxon>Nostocales</taxon>
        <taxon>Nostocaceae</taxon>
        <taxon>Trichormus</taxon>
    </lineage>
</organism>
<dbReference type="PROSITE" id="PS50234">
    <property type="entry name" value="VWFA"/>
    <property type="match status" value="1"/>
</dbReference>
<dbReference type="Proteomes" id="UP000001511">
    <property type="component" value="Chromosome"/>
</dbReference>
<keyword evidence="3" id="KW-1185">Reference proteome</keyword>
<dbReference type="PANTHER" id="PTHR10579">
    <property type="entry name" value="CALCIUM-ACTIVATED CHLORIDE CHANNEL REGULATOR"/>
    <property type="match status" value="1"/>
</dbReference>
<evidence type="ECO:0000313" key="3">
    <source>
        <dbReference type="Proteomes" id="UP000001511"/>
    </source>
</evidence>
<evidence type="ECO:0000259" key="1">
    <source>
        <dbReference type="PROSITE" id="PS50234"/>
    </source>
</evidence>